<evidence type="ECO:0000313" key="2">
    <source>
        <dbReference type="EMBL" id="CAA9339593.1"/>
    </source>
</evidence>
<dbReference type="EMBL" id="CADCUJ010000031">
    <property type="protein sequence ID" value="CAA9339593.1"/>
    <property type="molecule type" value="Genomic_DNA"/>
</dbReference>
<sequence length="39" mass="4257">VWRTSQHGAQHQHAHLPLGGAGRPDHRWHRSAAGALEAV</sequence>
<protein>
    <submittedName>
        <fullName evidence="2">Uncharacterized protein</fullName>
    </submittedName>
</protein>
<feature type="region of interest" description="Disordered" evidence="1">
    <location>
        <begin position="1"/>
        <end position="39"/>
    </location>
</feature>
<gene>
    <name evidence="2" type="ORF">AVDCRST_MAG72-722</name>
</gene>
<proteinExistence type="predicted"/>
<feature type="non-terminal residue" evidence="2">
    <location>
        <position position="39"/>
    </location>
</feature>
<name>A0A6J4LQU8_9ACTN</name>
<organism evidence="2">
    <name type="scientific">uncultured Nocardioidaceae bacterium</name>
    <dbReference type="NCBI Taxonomy" id="253824"/>
    <lineage>
        <taxon>Bacteria</taxon>
        <taxon>Bacillati</taxon>
        <taxon>Actinomycetota</taxon>
        <taxon>Actinomycetes</taxon>
        <taxon>Propionibacteriales</taxon>
        <taxon>Nocardioidaceae</taxon>
        <taxon>environmental samples</taxon>
    </lineage>
</organism>
<feature type="non-terminal residue" evidence="2">
    <location>
        <position position="1"/>
    </location>
</feature>
<evidence type="ECO:0000256" key="1">
    <source>
        <dbReference type="SAM" id="MobiDB-lite"/>
    </source>
</evidence>
<reference evidence="2" key="1">
    <citation type="submission" date="2020-02" db="EMBL/GenBank/DDBJ databases">
        <authorList>
            <person name="Meier V. D."/>
        </authorList>
    </citation>
    <scope>NUCLEOTIDE SEQUENCE</scope>
    <source>
        <strain evidence="2">AVDCRST_MAG72</strain>
    </source>
</reference>
<dbReference type="AlphaFoldDB" id="A0A6J4LQU8"/>
<accession>A0A6J4LQU8</accession>